<dbReference type="NCBIfam" id="TIGR02532">
    <property type="entry name" value="IV_pilin_GFxxxE"/>
    <property type="match status" value="1"/>
</dbReference>
<gene>
    <name evidence="2" type="ORF">ACFOSS_03620</name>
</gene>
<keyword evidence="1" id="KW-0472">Membrane</keyword>
<evidence type="ECO:0000256" key="1">
    <source>
        <dbReference type="SAM" id="Phobius"/>
    </source>
</evidence>
<reference evidence="3" key="1">
    <citation type="journal article" date="2019" name="Int. J. Syst. Evol. Microbiol.">
        <title>The Global Catalogue of Microorganisms (GCM) 10K type strain sequencing project: providing services to taxonomists for standard genome sequencing and annotation.</title>
        <authorList>
            <consortium name="The Broad Institute Genomics Platform"/>
            <consortium name="The Broad Institute Genome Sequencing Center for Infectious Disease"/>
            <person name="Wu L."/>
            <person name="Ma J."/>
        </authorList>
    </citation>
    <scope>NUCLEOTIDE SEQUENCE [LARGE SCALE GENOMIC DNA]</scope>
    <source>
        <strain evidence="3">CCUG 54939</strain>
    </source>
</reference>
<accession>A0ABV8CKB2</accession>
<keyword evidence="1" id="KW-1133">Transmembrane helix</keyword>
<proteinExistence type="predicted"/>
<keyword evidence="1" id="KW-0812">Transmembrane</keyword>
<protein>
    <submittedName>
        <fullName evidence="2">Prepilin-type N-terminal cleavage/methylation domain-containing protein</fullName>
    </submittedName>
</protein>
<dbReference type="Pfam" id="PF07963">
    <property type="entry name" value="N_methyl"/>
    <property type="match status" value="1"/>
</dbReference>
<organism evidence="2 3">
    <name type="scientific">Pseudaeromonas sharmana</name>
    <dbReference type="NCBI Taxonomy" id="328412"/>
    <lineage>
        <taxon>Bacteria</taxon>
        <taxon>Pseudomonadati</taxon>
        <taxon>Pseudomonadota</taxon>
        <taxon>Gammaproteobacteria</taxon>
        <taxon>Aeromonadales</taxon>
        <taxon>Aeromonadaceae</taxon>
        <taxon>Pseudaeromonas</taxon>
    </lineage>
</organism>
<dbReference type="Proteomes" id="UP001595692">
    <property type="component" value="Unassembled WGS sequence"/>
</dbReference>
<evidence type="ECO:0000313" key="2">
    <source>
        <dbReference type="EMBL" id="MFC3912558.1"/>
    </source>
</evidence>
<keyword evidence="3" id="KW-1185">Reference proteome</keyword>
<sequence>MRACSRGFTLMEIVVVILLLGVLGIYTTQFIGSGTRMYADVAAREQLMNDVRFGVERLNREVRDAIPGTLQVTSAPACIRFWPIKAASRYLQLPGSAAGSTMVAFIPALAEQQVAPGDLALVFPQGLDPATAPYACSHGNCVLQVASVTSAAPLQSIQLQAQSGLTGTQFATPSPGQRVYYADRRVSFCQQGSQLIRQEQLLASSATESNIMAEALQSASFSMESGAFNSNGEVLVRLLFSRRDEAVQFSHLLEVDNVP</sequence>
<comment type="caution">
    <text evidence="2">The sequence shown here is derived from an EMBL/GenBank/DDBJ whole genome shotgun (WGS) entry which is preliminary data.</text>
</comment>
<feature type="transmembrane region" description="Helical" evidence="1">
    <location>
        <begin position="7"/>
        <end position="26"/>
    </location>
</feature>
<dbReference type="EMBL" id="JBHSAF010000002">
    <property type="protein sequence ID" value="MFC3912558.1"/>
    <property type="molecule type" value="Genomic_DNA"/>
</dbReference>
<name>A0ABV8CKB2_9GAMM</name>
<dbReference type="InterPro" id="IPR012902">
    <property type="entry name" value="N_methyl_site"/>
</dbReference>
<dbReference type="RefSeq" id="WP_377150693.1">
    <property type="nucleotide sequence ID" value="NZ_JBHSAF010000002.1"/>
</dbReference>
<evidence type="ECO:0000313" key="3">
    <source>
        <dbReference type="Proteomes" id="UP001595692"/>
    </source>
</evidence>